<dbReference type="InterPro" id="IPR018499">
    <property type="entry name" value="Tetraspanin/Peripherin"/>
</dbReference>
<dbReference type="GO" id="GO:0005886">
    <property type="term" value="C:plasma membrane"/>
    <property type="evidence" value="ECO:0007669"/>
    <property type="project" value="TreeGrafter"/>
</dbReference>
<dbReference type="Proteomes" id="UP000887581">
    <property type="component" value="Unplaced"/>
</dbReference>
<dbReference type="CDD" id="cd03127">
    <property type="entry name" value="tetraspanin_LEL"/>
    <property type="match status" value="1"/>
</dbReference>
<feature type="transmembrane region" description="Helical" evidence="6">
    <location>
        <begin position="429"/>
        <end position="451"/>
    </location>
</feature>
<comment type="subcellular location">
    <subcellularLocation>
        <location evidence="1">Membrane</location>
        <topology evidence="1">Multi-pass membrane protein</topology>
    </subcellularLocation>
</comment>
<feature type="transmembrane region" description="Helical" evidence="6">
    <location>
        <begin position="376"/>
        <end position="399"/>
    </location>
</feature>
<keyword evidence="7" id="KW-1185">Reference proteome</keyword>
<dbReference type="Pfam" id="PF00335">
    <property type="entry name" value="Tetraspanin"/>
    <property type="match status" value="1"/>
</dbReference>
<organism evidence="7 8">
    <name type="scientific">Setaria digitata</name>
    <dbReference type="NCBI Taxonomy" id="48799"/>
    <lineage>
        <taxon>Eukaryota</taxon>
        <taxon>Metazoa</taxon>
        <taxon>Ecdysozoa</taxon>
        <taxon>Nematoda</taxon>
        <taxon>Chromadorea</taxon>
        <taxon>Rhabditida</taxon>
        <taxon>Spirurina</taxon>
        <taxon>Spiruromorpha</taxon>
        <taxon>Filarioidea</taxon>
        <taxon>Setariidae</taxon>
        <taxon>Setaria</taxon>
    </lineage>
</organism>
<accession>A0A915Q4R0</accession>
<evidence type="ECO:0000256" key="6">
    <source>
        <dbReference type="SAM" id="Phobius"/>
    </source>
</evidence>
<feature type="coiled-coil region" evidence="5">
    <location>
        <begin position="137"/>
        <end position="171"/>
    </location>
</feature>
<dbReference type="SUPFAM" id="SSF48652">
    <property type="entry name" value="Tetraspanin"/>
    <property type="match status" value="1"/>
</dbReference>
<keyword evidence="4 6" id="KW-0472">Membrane</keyword>
<name>A0A915Q4R0_9BILA</name>
<keyword evidence="3 6" id="KW-1133">Transmembrane helix</keyword>
<dbReference type="InterPro" id="IPR008952">
    <property type="entry name" value="Tetraspanin_EC2_sf"/>
</dbReference>
<reference evidence="8" key="1">
    <citation type="submission" date="2022-11" db="UniProtKB">
        <authorList>
            <consortium name="WormBaseParasite"/>
        </authorList>
    </citation>
    <scope>IDENTIFICATION</scope>
</reference>
<dbReference type="AlphaFoldDB" id="A0A915Q4R0"/>
<sequence>MKSVSQTASKTVISYIHKLIQTNKFSHLIALIYDNILENSEKSFLNKAQTEIILSLLRLPNKQVPNIVSYADLCSLLKDAYDEKIGNLSDKNEEIISKSENNWDQGNLEELEVLSTLNSLRNKTHTQCPDIFNFIRQENLIRTVMRQACRLQRLKEELFEMEQKMNCLVAHYVAEKYCACQKGEYSECDSGCHTDRSSSSNNSITKLFVIKKEDINDSSMNACQDFLTTNNGHKHSGTDSHKKVVKLLNEFGKSLYDAHTYINDPCTSAFARDDGQSSNDFALSINQISEDMIMNEATMISSSTIDSQSKKSMNARSNITLNPLKRATRNCHSAMALITSAVKKQEAKIGNKKLRIVPGDVNSEERSLIPATSLRYIIYACNIVMTVVGTASLAMGGWLRSDSRFRDFLSQRYRNVVEEAFWQAPTLYIFSYFLIIIGMCMVVVGMVGCCGATTDSRVLLLIYAVSVCILMVSTISAISYLVFKKFGIDVEVSDALTYMVQNYYQGAGIVQESLDRLQEAFRCCGNEGCGDFRFLHQDIPRSCDFRCDGCHYRIIVALRIGFSIAFVIFSIVVFAEFIAVASALVLVMRSKNSMEALYKMDCRRTHYGNRYYCHAPDQYVDLDSLRSSDCPLPDHHHSEQFILQRRY</sequence>
<dbReference type="PANTHER" id="PTHR19282">
    <property type="entry name" value="TETRASPANIN"/>
    <property type="match status" value="1"/>
</dbReference>
<evidence type="ECO:0000256" key="5">
    <source>
        <dbReference type="SAM" id="Coils"/>
    </source>
</evidence>
<evidence type="ECO:0000313" key="7">
    <source>
        <dbReference type="Proteomes" id="UP000887581"/>
    </source>
</evidence>
<dbReference type="Gene3D" id="1.10.1450.10">
    <property type="entry name" value="Tetraspanin"/>
    <property type="match status" value="1"/>
</dbReference>
<proteinExistence type="predicted"/>
<evidence type="ECO:0000256" key="1">
    <source>
        <dbReference type="ARBA" id="ARBA00004141"/>
    </source>
</evidence>
<protein>
    <submittedName>
        <fullName evidence="8">Tetraspanin</fullName>
    </submittedName>
</protein>
<dbReference type="WBParaSite" id="sdigi.contig587.g9113.t1">
    <property type="protein sequence ID" value="sdigi.contig587.g9113.t1"/>
    <property type="gene ID" value="sdigi.contig587.g9113"/>
</dbReference>
<dbReference type="PANTHER" id="PTHR19282:SF252">
    <property type="entry name" value="TETRASPANIN"/>
    <property type="match status" value="1"/>
</dbReference>
<feature type="transmembrane region" description="Helical" evidence="6">
    <location>
        <begin position="458"/>
        <end position="483"/>
    </location>
</feature>
<evidence type="ECO:0000313" key="8">
    <source>
        <dbReference type="WBParaSite" id="sdigi.contig587.g9113.t1"/>
    </source>
</evidence>
<keyword evidence="5" id="KW-0175">Coiled coil</keyword>
<evidence type="ECO:0000256" key="3">
    <source>
        <dbReference type="ARBA" id="ARBA00022989"/>
    </source>
</evidence>
<feature type="transmembrane region" description="Helical" evidence="6">
    <location>
        <begin position="562"/>
        <end position="587"/>
    </location>
</feature>
<dbReference type="PRINTS" id="PR00259">
    <property type="entry name" value="TMFOUR"/>
</dbReference>
<evidence type="ECO:0000256" key="4">
    <source>
        <dbReference type="ARBA" id="ARBA00023136"/>
    </source>
</evidence>
<keyword evidence="2 6" id="KW-0812">Transmembrane</keyword>
<evidence type="ECO:0000256" key="2">
    <source>
        <dbReference type="ARBA" id="ARBA00022692"/>
    </source>
</evidence>